<dbReference type="SUPFAM" id="SSF47240">
    <property type="entry name" value="Ferritin-like"/>
    <property type="match status" value="1"/>
</dbReference>
<dbReference type="EMBL" id="RFFJ01000089">
    <property type="protein sequence ID" value="RMI38536.1"/>
    <property type="molecule type" value="Genomic_DNA"/>
</dbReference>
<name>A0A3M2LN30_9ACTN</name>
<dbReference type="InterPro" id="IPR029447">
    <property type="entry name" value="DUF4439"/>
</dbReference>
<feature type="domain" description="DUF4439" evidence="1">
    <location>
        <begin position="13"/>
        <end position="144"/>
    </location>
</feature>
<dbReference type="Proteomes" id="UP000278673">
    <property type="component" value="Unassembled WGS sequence"/>
</dbReference>
<proteinExistence type="predicted"/>
<dbReference type="CDD" id="cd00657">
    <property type="entry name" value="Ferritin_like"/>
    <property type="match status" value="1"/>
</dbReference>
<gene>
    <name evidence="2" type="ORF">EBN88_16630</name>
</gene>
<sequence>MRREEAEAPALEATQAALAAEHAAVYGYGVVGARLDREDRGAWAREAYDAHRARRDALQVTVRELGASPVASAAGYELPFRVADEAGAARLAGELESRLAGAYADLVLAAEGEARADAARALRDAAVRAARWRGRVTAFPGLAEYGEETEGETQGGG</sequence>
<protein>
    <submittedName>
        <fullName evidence="2">DUF4439 domain-containing protein</fullName>
    </submittedName>
</protein>
<dbReference type="InterPro" id="IPR012347">
    <property type="entry name" value="Ferritin-like"/>
</dbReference>
<dbReference type="InterPro" id="IPR009078">
    <property type="entry name" value="Ferritin-like_SF"/>
</dbReference>
<dbReference type="Pfam" id="PF14530">
    <property type="entry name" value="DUF4439"/>
    <property type="match status" value="1"/>
</dbReference>
<evidence type="ECO:0000313" key="2">
    <source>
        <dbReference type="EMBL" id="RMI38536.1"/>
    </source>
</evidence>
<organism evidence="2 3">
    <name type="scientific">Streptomyces triticirhizae</name>
    <dbReference type="NCBI Taxonomy" id="2483353"/>
    <lineage>
        <taxon>Bacteria</taxon>
        <taxon>Bacillati</taxon>
        <taxon>Actinomycetota</taxon>
        <taxon>Actinomycetes</taxon>
        <taxon>Kitasatosporales</taxon>
        <taxon>Streptomycetaceae</taxon>
        <taxon>Streptomyces</taxon>
    </lineage>
</organism>
<reference evidence="2 3" key="1">
    <citation type="submission" date="2018-10" db="EMBL/GenBank/DDBJ databases">
        <title>Isolation, diversity and antifungal activity of actinobacteria from wheat.</title>
        <authorList>
            <person name="Han C."/>
        </authorList>
    </citation>
    <scope>NUCLEOTIDE SEQUENCE [LARGE SCALE GENOMIC DNA]</scope>
    <source>
        <strain evidence="2 3">NEAU-YY642</strain>
    </source>
</reference>
<accession>A0A3M2LN30</accession>
<keyword evidence="3" id="KW-1185">Reference proteome</keyword>
<dbReference type="AlphaFoldDB" id="A0A3M2LN30"/>
<dbReference type="Gene3D" id="1.20.1260.10">
    <property type="match status" value="1"/>
</dbReference>
<comment type="caution">
    <text evidence="2">The sequence shown here is derived from an EMBL/GenBank/DDBJ whole genome shotgun (WGS) entry which is preliminary data.</text>
</comment>
<dbReference type="RefSeq" id="WP_122184672.1">
    <property type="nucleotide sequence ID" value="NZ_RFFJ01000089.1"/>
</dbReference>
<evidence type="ECO:0000259" key="1">
    <source>
        <dbReference type="Pfam" id="PF14530"/>
    </source>
</evidence>
<evidence type="ECO:0000313" key="3">
    <source>
        <dbReference type="Proteomes" id="UP000278673"/>
    </source>
</evidence>